<dbReference type="AlphaFoldDB" id="A0A161XF19"/>
<keyword evidence="1" id="KW-0805">Transcription regulation</keyword>
<dbReference type="SMART" id="SM00347">
    <property type="entry name" value="HTH_MARR"/>
    <property type="match status" value="1"/>
</dbReference>
<reference evidence="5 6" key="1">
    <citation type="submission" date="2016-04" db="EMBL/GenBank/DDBJ databases">
        <title>Genome sequence of Clostridium magnum DSM 2767.</title>
        <authorList>
            <person name="Poehlein A."/>
            <person name="Uhlig R."/>
            <person name="Fischer R."/>
            <person name="Bahl H."/>
            <person name="Daniel R."/>
        </authorList>
    </citation>
    <scope>NUCLEOTIDE SEQUENCE [LARGE SCALE GENOMIC DNA]</scope>
    <source>
        <strain evidence="5 6">DSM 2767</strain>
    </source>
</reference>
<dbReference type="InterPro" id="IPR036388">
    <property type="entry name" value="WH-like_DNA-bd_sf"/>
</dbReference>
<dbReference type="Gene3D" id="1.10.10.10">
    <property type="entry name" value="Winged helix-like DNA-binding domain superfamily/Winged helix DNA-binding domain"/>
    <property type="match status" value="1"/>
</dbReference>
<comment type="caution">
    <text evidence="5">The sequence shown here is derived from an EMBL/GenBank/DDBJ whole genome shotgun (WGS) entry which is preliminary data.</text>
</comment>
<evidence type="ECO:0000256" key="2">
    <source>
        <dbReference type="ARBA" id="ARBA00023125"/>
    </source>
</evidence>
<dbReference type="PRINTS" id="PR00598">
    <property type="entry name" value="HTHMARR"/>
</dbReference>
<dbReference type="RefSeq" id="WP_066616333.1">
    <property type="nucleotide sequence ID" value="NZ_FQXL01000034.1"/>
</dbReference>
<evidence type="ECO:0000259" key="4">
    <source>
        <dbReference type="PROSITE" id="PS50995"/>
    </source>
</evidence>
<evidence type="ECO:0000313" key="5">
    <source>
        <dbReference type="EMBL" id="KZL93056.1"/>
    </source>
</evidence>
<dbReference type="STRING" id="1121326.CLMAG_00600"/>
<evidence type="ECO:0000256" key="3">
    <source>
        <dbReference type="ARBA" id="ARBA00023163"/>
    </source>
</evidence>
<dbReference type="PANTHER" id="PTHR42756">
    <property type="entry name" value="TRANSCRIPTIONAL REGULATOR, MARR"/>
    <property type="match status" value="1"/>
</dbReference>
<accession>A0A161XF19</accession>
<proteinExistence type="predicted"/>
<name>A0A161XF19_9CLOT</name>
<dbReference type="SUPFAM" id="SSF46785">
    <property type="entry name" value="Winged helix' DNA-binding domain"/>
    <property type="match status" value="1"/>
</dbReference>
<dbReference type="PANTHER" id="PTHR42756:SF1">
    <property type="entry name" value="TRANSCRIPTIONAL REPRESSOR OF EMRAB OPERON"/>
    <property type="match status" value="1"/>
</dbReference>
<gene>
    <name evidence="5" type="ORF">CLMAG_00600</name>
</gene>
<keyword evidence="3" id="KW-0804">Transcription</keyword>
<dbReference type="Proteomes" id="UP000076603">
    <property type="component" value="Unassembled WGS sequence"/>
</dbReference>
<organism evidence="5 6">
    <name type="scientific">Clostridium magnum DSM 2767</name>
    <dbReference type="NCBI Taxonomy" id="1121326"/>
    <lineage>
        <taxon>Bacteria</taxon>
        <taxon>Bacillati</taxon>
        <taxon>Bacillota</taxon>
        <taxon>Clostridia</taxon>
        <taxon>Eubacteriales</taxon>
        <taxon>Clostridiaceae</taxon>
        <taxon>Clostridium</taxon>
    </lineage>
</organism>
<dbReference type="EMBL" id="LWAE01000001">
    <property type="protein sequence ID" value="KZL93056.1"/>
    <property type="molecule type" value="Genomic_DNA"/>
</dbReference>
<protein>
    <submittedName>
        <fullName evidence="5">DNA-binding transcriptional repressor MarR</fullName>
    </submittedName>
</protein>
<evidence type="ECO:0000256" key="1">
    <source>
        <dbReference type="ARBA" id="ARBA00023015"/>
    </source>
</evidence>
<keyword evidence="6" id="KW-1185">Reference proteome</keyword>
<dbReference type="PATRIC" id="fig|1121326.3.peg.47"/>
<dbReference type="InterPro" id="IPR000835">
    <property type="entry name" value="HTH_MarR-typ"/>
</dbReference>
<evidence type="ECO:0000313" key="6">
    <source>
        <dbReference type="Proteomes" id="UP000076603"/>
    </source>
</evidence>
<dbReference type="PROSITE" id="PS50995">
    <property type="entry name" value="HTH_MARR_2"/>
    <property type="match status" value="1"/>
</dbReference>
<feature type="domain" description="HTH marR-type" evidence="4">
    <location>
        <begin position="1"/>
        <end position="140"/>
    </location>
</feature>
<dbReference type="InterPro" id="IPR036390">
    <property type="entry name" value="WH_DNA-bd_sf"/>
</dbReference>
<sequence>MSECIKVLNELLVDTFNDILEIEQRALQSGSFNDISVTEIHTIHAIGMYIPRTMTEVACSLNITLGTLTIAINNLVKKGYVQRQKSQTDRRIVNIQLTKKGKLAYRVHKKFHTDMVKATIKGLTEEEEGILVKSLEKLNVFFKSKYNLKTNLKEISNE</sequence>
<keyword evidence="2 5" id="KW-0238">DNA-binding</keyword>
<dbReference type="GO" id="GO:0003700">
    <property type="term" value="F:DNA-binding transcription factor activity"/>
    <property type="evidence" value="ECO:0007669"/>
    <property type="project" value="InterPro"/>
</dbReference>
<dbReference type="Pfam" id="PF01047">
    <property type="entry name" value="MarR"/>
    <property type="match status" value="1"/>
</dbReference>
<dbReference type="GO" id="GO:0003677">
    <property type="term" value="F:DNA binding"/>
    <property type="evidence" value="ECO:0007669"/>
    <property type="project" value="UniProtKB-KW"/>
</dbReference>
<dbReference type="OrthoDB" id="5461037at2"/>